<comment type="caution">
    <text evidence="1">The sequence shown here is derived from an EMBL/GenBank/DDBJ whole genome shotgun (WGS) entry which is preliminary data.</text>
</comment>
<evidence type="ECO:0000313" key="1">
    <source>
        <dbReference type="EMBL" id="KUM98996.1"/>
    </source>
</evidence>
<dbReference type="EMBL" id="LMWN01000073">
    <property type="protein sequence ID" value="KUM98996.1"/>
    <property type="molecule type" value="Genomic_DNA"/>
</dbReference>
<organism evidence="1 2">
    <name type="scientific">Streptomyces yokosukanensis</name>
    <dbReference type="NCBI Taxonomy" id="67386"/>
    <lineage>
        <taxon>Bacteria</taxon>
        <taxon>Bacillati</taxon>
        <taxon>Actinomycetota</taxon>
        <taxon>Actinomycetes</taxon>
        <taxon>Kitasatosporales</taxon>
        <taxon>Streptomycetaceae</taxon>
        <taxon>Streptomyces</taxon>
    </lineage>
</organism>
<protein>
    <submittedName>
        <fullName evidence="1">Uncharacterized protein</fullName>
    </submittedName>
</protein>
<gene>
    <name evidence="1" type="ORF">AQI95_41045</name>
</gene>
<dbReference type="Proteomes" id="UP000053127">
    <property type="component" value="Unassembled WGS sequence"/>
</dbReference>
<name>A0A101NTD7_9ACTN</name>
<dbReference type="STRING" id="67386.AQI95_41045"/>
<proteinExistence type="predicted"/>
<sequence length="235" mass="25315">MTADLGDGKERIGVAMLDPAVKQSDLKSLVSPPVIDERMVLIAHKSNDDVAAALAGVIAGYEPHISLLLKPISIAMADVFSDTEIDGFNDVLVNWVTRPVLLPGQALYLGEGYTSDASHDKKYVDIVRTLDDINFRIKAALIEVIGNLRTSRVGLRAVETIVQSVLAPLVARQVIADFSIVIPLLTLLDKDPADLSAAEAQEISDARASRLVDMTVQVVYAGAIHRLKIDLVLKG</sequence>
<reference evidence="1 2" key="1">
    <citation type="submission" date="2015-10" db="EMBL/GenBank/DDBJ databases">
        <title>Draft genome sequence of Streptomyces yokosukanensis DSM 40224, type strain for the species Streptomyces yokosukanensis.</title>
        <authorList>
            <person name="Ruckert C."/>
            <person name="Winkler A."/>
            <person name="Kalinowski J."/>
            <person name="Kampfer P."/>
            <person name="Glaeser S."/>
        </authorList>
    </citation>
    <scope>NUCLEOTIDE SEQUENCE [LARGE SCALE GENOMIC DNA]</scope>
    <source>
        <strain evidence="1 2">DSM 40224</strain>
    </source>
</reference>
<accession>A0A101NTD7</accession>
<evidence type="ECO:0000313" key="2">
    <source>
        <dbReference type="Proteomes" id="UP000053127"/>
    </source>
</evidence>
<keyword evidence="2" id="KW-1185">Reference proteome</keyword>
<dbReference type="AlphaFoldDB" id="A0A101NTD7"/>